<organism evidence="2 3">
    <name type="scientific">Bacillus anthracis</name>
    <name type="common">anthrax bacterium</name>
    <dbReference type="NCBI Taxonomy" id="1392"/>
    <lineage>
        <taxon>Bacteria</taxon>
        <taxon>Bacillati</taxon>
        <taxon>Bacillota</taxon>
        <taxon>Bacilli</taxon>
        <taxon>Bacillales</taxon>
        <taxon>Bacillaceae</taxon>
        <taxon>Bacillus</taxon>
        <taxon>Bacillus cereus group</taxon>
    </lineage>
</organism>
<dbReference type="EMBL" id="LDPG01000016">
    <property type="protein sequence ID" value="KLV16471.1"/>
    <property type="molecule type" value="Genomic_DNA"/>
</dbReference>
<keyword evidence="1" id="KW-0472">Membrane</keyword>
<evidence type="ECO:0000313" key="3">
    <source>
        <dbReference type="Proteomes" id="UP000035904"/>
    </source>
</evidence>
<keyword evidence="1" id="KW-1133">Transmembrane helix</keyword>
<accession>A0A0J1HS13</accession>
<dbReference type="Pfam" id="PF13129">
    <property type="entry name" value="DUF3953"/>
    <property type="match status" value="1"/>
</dbReference>
<proteinExistence type="predicted"/>
<keyword evidence="1" id="KW-0812">Transmembrane</keyword>
<gene>
    <name evidence="2" type="ORF">ABW01_19825</name>
</gene>
<reference evidence="2 3" key="1">
    <citation type="submission" date="2015-05" db="EMBL/GenBank/DDBJ databases">
        <title>Whole genome sequence and identification of bacterial endophytes from Costus igneus.</title>
        <authorList>
            <person name="Lee Y.P."/>
            <person name="Gan H.M."/>
            <person name="Eng W."/>
            <person name="Wheatley M.S."/>
            <person name="Caraballo A."/>
            <person name="Polter S."/>
            <person name="Savka M.A."/>
            <person name="Hudson A.O."/>
        </authorList>
    </citation>
    <scope>NUCLEOTIDE SEQUENCE [LARGE SCALE GENOMIC DNA]</scope>
    <source>
        <strain evidence="2 3">RIT375</strain>
    </source>
</reference>
<dbReference type="Proteomes" id="UP000035904">
    <property type="component" value="Unassembled WGS sequence"/>
</dbReference>
<dbReference type="RefSeq" id="WP_047957001.1">
    <property type="nucleotide sequence ID" value="NZ_LDPG01000016.1"/>
</dbReference>
<dbReference type="PATRIC" id="fig|1392.242.peg.1860"/>
<comment type="caution">
    <text evidence="2">The sequence shown here is derived from an EMBL/GenBank/DDBJ whole genome shotgun (WGS) entry which is preliminary data.</text>
</comment>
<feature type="transmembrane region" description="Helical" evidence="1">
    <location>
        <begin position="57"/>
        <end position="75"/>
    </location>
</feature>
<feature type="transmembrane region" description="Helical" evidence="1">
    <location>
        <begin position="5"/>
        <end position="22"/>
    </location>
</feature>
<evidence type="ECO:0008006" key="4">
    <source>
        <dbReference type="Google" id="ProtNLM"/>
    </source>
</evidence>
<protein>
    <recommendedName>
        <fullName evidence="4">DUF3953 domain-containing protein</fullName>
    </recommendedName>
</protein>
<evidence type="ECO:0000256" key="1">
    <source>
        <dbReference type="SAM" id="Phobius"/>
    </source>
</evidence>
<sequence>MLRILRIAIALTVIIASVMGLYTGQNNFLPLSQFLLGTLMFLIAIEQIKKKDSGTGFICIAAGTFSWIVLISSYIH</sequence>
<feature type="transmembrane region" description="Helical" evidence="1">
    <location>
        <begin position="28"/>
        <end position="45"/>
    </location>
</feature>
<dbReference type="AlphaFoldDB" id="A0A0J1HS13"/>
<name>A0A0J1HS13_BACAN</name>
<evidence type="ECO:0000313" key="2">
    <source>
        <dbReference type="EMBL" id="KLV16471.1"/>
    </source>
</evidence>
<dbReference type="InterPro" id="IPR025018">
    <property type="entry name" value="DUF3953"/>
</dbReference>